<dbReference type="InterPro" id="IPR025979">
    <property type="entry name" value="ChrR-like_cupin_dom"/>
</dbReference>
<organism evidence="3 4">
    <name type="scientific">Streptomyces phaeochromogenes</name>
    <dbReference type="NCBI Taxonomy" id="1923"/>
    <lineage>
        <taxon>Bacteria</taxon>
        <taxon>Bacillati</taxon>
        <taxon>Actinomycetota</taxon>
        <taxon>Actinomycetes</taxon>
        <taxon>Kitasatosporales</taxon>
        <taxon>Streptomycetaceae</taxon>
        <taxon>Streptomyces</taxon>
        <taxon>Streptomyces phaeochromogenes group</taxon>
    </lineage>
</organism>
<dbReference type="CDD" id="cd20302">
    <property type="entry name" value="cupin_DAD"/>
    <property type="match status" value="1"/>
</dbReference>
<dbReference type="InterPro" id="IPR014710">
    <property type="entry name" value="RmlC-like_jellyroll"/>
</dbReference>
<reference evidence="3 4" key="1">
    <citation type="submission" date="2022-10" db="EMBL/GenBank/DDBJ databases">
        <title>The complete genomes of actinobacterial strains from the NBC collection.</title>
        <authorList>
            <person name="Joergensen T.S."/>
            <person name="Alvarez Arevalo M."/>
            <person name="Sterndorff E.B."/>
            <person name="Faurdal D."/>
            <person name="Vuksanovic O."/>
            <person name="Mourched A.-S."/>
            <person name="Charusanti P."/>
            <person name="Shaw S."/>
            <person name="Blin K."/>
            <person name="Weber T."/>
        </authorList>
    </citation>
    <scope>NUCLEOTIDE SEQUENCE [LARGE SCALE GENOMIC DNA]</scope>
    <source>
        <strain evidence="3 4">NBC 01752</strain>
    </source>
</reference>
<feature type="domain" description="ChrR-like cupin" evidence="2">
    <location>
        <begin position="38"/>
        <end position="136"/>
    </location>
</feature>
<dbReference type="RefSeq" id="WP_326761622.1">
    <property type="nucleotide sequence ID" value="NZ_CP109135.1"/>
</dbReference>
<dbReference type="SUPFAM" id="SSF51182">
    <property type="entry name" value="RmlC-like cupins"/>
    <property type="match status" value="1"/>
</dbReference>
<keyword evidence="4" id="KW-1185">Reference proteome</keyword>
<dbReference type="Pfam" id="PF12973">
    <property type="entry name" value="Cupin_7"/>
    <property type="match status" value="1"/>
</dbReference>
<evidence type="ECO:0000259" key="2">
    <source>
        <dbReference type="Pfam" id="PF12973"/>
    </source>
</evidence>
<dbReference type="InterPro" id="IPR011051">
    <property type="entry name" value="RmlC_Cupin_sf"/>
</dbReference>
<keyword evidence="3" id="KW-0560">Oxidoreductase</keyword>
<protein>
    <submittedName>
        <fullName evidence="3">2,4'-dihydroxyacetophenone dioxygenase family protein</fullName>
    </submittedName>
</protein>
<dbReference type="GO" id="GO:0051213">
    <property type="term" value="F:dioxygenase activity"/>
    <property type="evidence" value="ECO:0007669"/>
    <property type="project" value="UniProtKB-KW"/>
</dbReference>
<dbReference type="EMBL" id="CP109135">
    <property type="protein sequence ID" value="WSD19686.1"/>
    <property type="molecule type" value="Genomic_DNA"/>
</dbReference>
<accession>A0ABZ1HQI6</accession>
<proteinExistence type="predicted"/>
<dbReference type="Gene3D" id="2.60.120.10">
    <property type="entry name" value="Jelly Rolls"/>
    <property type="match status" value="1"/>
</dbReference>
<sequence>MTISEAPLSVPTSTASVPPSATPEALHVSEPEVPWAEDWGGEGSGVRLKLLMADVEGAVFTVRIQMRPGTQLPPHLHTGAVHAFTHAGEWCYLEYPDSPSSRAGSYLYEPAGSTHTLKVSDTCPEVTDATFIVHGAMIHYAEDGSVAAVGDAATHLRDYFAALRAQGTPLPKLIRGGTSGYTDEA</sequence>
<gene>
    <name evidence="3" type="ORF">OHB35_44245</name>
</gene>
<feature type="region of interest" description="Disordered" evidence="1">
    <location>
        <begin position="1"/>
        <end position="31"/>
    </location>
</feature>
<evidence type="ECO:0000313" key="3">
    <source>
        <dbReference type="EMBL" id="WSD19686.1"/>
    </source>
</evidence>
<keyword evidence="3" id="KW-0223">Dioxygenase</keyword>
<feature type="compositionally biased region" description="Low complexity" evidence="1">
    <location>
        <begin position="9"/>
        <end position="23"/>
    </location>
</feature>
<dbReference type="Proteomes" id="UP001340816">
    <property type="component" value="Chromosome"/>
</dbReference>
<name>A0ABZ1HQI6_STRPH</name>
<evidence type="ECO:0000256" key="1">
    <source>
        <dbReference type="SAM" id="MobiDB-lite"/>
    </source>
</evidence>
<evidence type="ECO:0000313" key="4">
    <source>
        <dbReference type="Proteomes" id="UP001340816"/>
    </source>
</evidence>